<name>A0A2U1NV64_ARTAN</name>
<evidence type="ECO:0000313" key="2">
    <source>
        <dbReference type="EMBL" id="PWA77399.1"/>
    </source>
</evidence>
<feature type="region of interest" description="Disordered" evidence="1">
    <location>
        <begin position="133"/>
        <end position="164"/>
    </location>
</feature>
<keyword evidence="3" id="KW-1185">Reference proteome</keyword>
<reference evidence="2 3" key="1">
    <citation type="journal article" date="2018" name="Mol. Plant">
        <title>The genome of Artemisia annua provides insight into the evolution of Asteraceae family and artemisinin biosynthesis.</title>
        <authorList>
            <person name="Shen Q."/>
            <person name="Zhang L."/>
            <person name="Liao Z."/>
            <person name="Wang S."/>
            <person name="Yan T."/>
            <person name="Shi P."/>
            <person name="Liu M."/>
            <person name="Fu X."/>
            <person name="Pan Q."/>
            <person name="Wang Y."/>
            <person name="Lv Z."/>
            <person name="Lu X."/>
            <person name="Zhang F."/>
            <person name="Jiang W."/>
            <person name="Ma Y."/>
            <person name="Chen M."/>
            <person name="Hao X."/>
            <person name="Li L."/>
            <person name="Tang Y."/>
            <person name="Lv G."/>
            <person name="Zhou Y."/>
            <person name="Sun X."/>
            <person name="Brodelius P.E."/>
            <person name="Rose J.K.C."/>
            <person name="Tang K."/>
        </authorList>
    </citation>
    <scope>NUCLEOTIDE SEQUENCE [LARGE SCALE GENOMIC DNA]</scope>
    <source>
        <strain evidence="3">cv. Huhao1</strain>
        <tissue evidence="2">Leaf</tissue>
    </source>
</reference>
<evidence type="ECO:0000313" key="3">
    <source>
        <dbReference type="Proteomes" id="UP000245207"/>
    </source>
</evidence>
<evidence type="ECO:0000256" key="1">
    <source>
        <dbReference type="SAM" id="MobiDB-lite"/>
    </source>
</evidence>
<organism evidence="2 3">
    <name type="scientific">Artemisia annua</name>
    <name type="common">Sweet wormwood</name>
    <dbReference type="NCBI Taxonomy" id="35608"/>
    <lineage>
        <taxon>Eukaryota</taxon>
        <taxon>Viridiplantae</taxon>
        <taxon>Streptophyta</taxon>
        <taxon>Embryophyta</taxon>
        <taxon>Tracheophyta</taxon>
        <taxon>Spermatophyta</taxon>
        <taxon>Magnoliopsida</taxon>
        <taxon>eudicotyledons</taxon>
        <taxon>Gunneridae</taxon>
        <taxon>Pentapetalae</taxon>
        <taxon>asterids</taxon>
        <taxon>campanulids</taxon>
        <taxon>Asterales</taxon>
        <taxon>Asteraceae</taxon>
        <taxon>Asteroideae</taxon>
        <taxon>Anthemideae</taxon>
        <taxon>Artemisiinae</taxon>
        <taxon>Artemisia</taxon>
    </lineage>
</organism>
<sequence length="164" mass="18821">MNKTLFHPHRYLLEMFYNVCEAETNENAQTCDDIIEKSKASVETFDNISEEHDGHELEQNENHIAEKTGEYLDYISYQEFKDKSSCDDNVVEEIDSINGIHDSRKVYKNDNDVETTQEVDDILDTGFGQLEIEENDVKSESSSGTMHRMKLEEVESDTQVASAP</sequence>
<dbReference type="AlphaFoldDB" id="A0A2U1NV64"/>
<dbReference type="EMBL" id="PKPP01002132">
    <property type="protein sequence ID" value="PWA77399.1"/>
    <property type="molecule type" value="Genomic_DNA"/>
</dbReference>
<protein>
    <submittedName>
        <fullName evidence="2">DnaJ domain-containing protein</fullName>
    </submittedName>
</protein>
<proteinExistence type="predicted"/>
<gene>
    <name evidence="2" type="ORF">CTI12_AA224730</name>
</gene>
<accession>A0A2U1NV64</accession>
<dbReference type="Proteomes" id="UP000245207">
    <property type="component" value="Unassembled WGS sequence"/>
</dbReference>
<comment type="caution">
    <text evidence="2">The sequence shown here is derived from an EMBL/GenBank/DDBJ whole genome shotgun (WGS) entry which is preliminary data.</text>
</comment>